<dbReference type="InterPro" id="IPR009459">
    <property type="entry name" value="MucBP_dom"/>
</dbReference>
<keyword evidence="8" id="KW-1185">Reference proteome</keyword>
<dbReference type="NCBIfam" id="TIGR03715">
    <property type="entry name" value="KxYKxGKxW"/>
    <property type="match status" value="1"/>
</dbReference>
<feature type="compositionally biased region" description="Low complexity" evidence="3">
    <location>
        <begin position="841"/>
        <end position="871"/>
    </location>
</feature>
<dbReference type="Gene3D" id="2.60.40.4300">
    <property type="match status" value="2"/>
</dbReference>
<evidence type="ECO:0000256" key="3">
    <source>
        <dbReference type="SAM" id="MobiDB-lite"/>
    </source>
</evidence>
<keyword evidence="4" id="KW-0472">Membrane</keyword>
<feature type="region of interest" description="Disordered" evidence="3">
    <location>
        <begin position="53"/>
        <end position="208"/>
    </location>
</feature>
<keyword evidence="2" id="KW-0677">Repeat</keyword>
<evidence type="ECO:0000259" key="6">
    <source>
        <dbReference type="Pfam" id="PF17966"/>
    </source>
</evidence>
<feature type="compositionally biased region" description="Polar residues" evidence="3">
    <location>
        <begin position="185"/>
        <end position="208"/>
    </location>
</feature>
<protein>
    <recommendedName>
        <fullName evidence="9">Gram-positive cocci surface proteins LPxTG domain-containing protein</fullName>
    </recommendedName>
</protein>
<feature type="transmembrane region" description="Helical" evidence="4">
    <location>
        <begin position="30"/>
        <end position="51"/>
    </location>
</feature>
<evidence type="ECO:0000256" key="1">
    <source>
        <dbReference type="ARBA" id="ARBA00022729"/>
    </source>
</evidence>
<dbReference type="PROSITE" id="PS00430">
    <property type="entry name" value="TONB_DEPENDENT_REC_1"/>
    <property type="match status" value="1"/>
</dbReference>
<reference evidence="7 8" key="1">
    <citation type="submission" date="2016-03" db="EMBL/GenBank/DDBJ databases">
        <title>Pediococcus and Lactobacillus from brewery environment - whole genome sequencing and assembly.</title>
        <authorList>
            <person name="Behr J."/>
            <person name="Geissler A.J."/>
            <person name="Vogel R.F."/>
        </authorList>
    </citation>
    <scope>NUCLEOTIDE SEQUENCE [LARGE SCALE GENOMIC DNA]</scope>
    <source>
        <strain evidence="7 8">TMW 1.1995</strain>
    </source>
</reference>
<feature type="compositionally biased region" description="Low complexity" evidence="3">
    <location>
        <begin position="809"/>
        <end position="833"/>
    </location>
</feature>
<dbReference type="AlphaFoldDB" id="A0A1B2IV37"/>
<keyword evidence="4" id="KW-0812">Transmembrane</keyword>
<dbReference type="Pfam" id="PF19258">
    <property type="entry name" value="KxYKxGKxW_sig"/>
    <property type="match status" value="1"/>
</dbReference>
<dbReference type="RefSeq" id="WP_065901114.1">
    <property type="nucleotide sequence ID" value="NZ_CP014912.1"/>
</dbReference>
<keyword evidence="4" id="KW-1133">Transmembrane helix</keyword>
<feature type="domain" description="MucBP" evidence="5">
    <location>
        <begin position="537"/>
        <end position="610"/>
    </location>
</feature>
<gene>
    <name evidence="7" type="ORF">AYR63_01210</name>
</gene>
<keyword evidence="1" id="KW-0732">Signal</keyword>
<evidence type="ECO:0000313" key="8">
    <source>
        <dbReference type="Proteomes" id="UP000093267"/>
    </source>
</evidence>
<evidence type="ECO:0000256" key="2">
    <source>
        <dbReference type="ARBA" id="ARBA00022737"/>
    </source>
</evidence>
<evidence type="ECO:0000259" key="5">
    <source>
        <dbReference type="Pfam" id="PF06458"/>
    </source>
</evidence>
<dbReference type="STRING" id="240427.AYR62_01735"/>
<feature type="compositionally biased region" description="Low complexity" evidence="3">
    <location>
        <begin position="889"/>
        <end position="907"/>
    </location>
</feature>
<evidence type="ECO:0000256" key="4">
    <source>
        <dbReference type="SAM" id="Phobius"/>
    </source>
</evidence>
<proteinExistence type="predicted"/>
<feature type="domain" description="Mub B2-like" evidence="6">
    <location>
        <begin position="712"/>
        <end position="806"/>
    </location>
</feature>
<accession>A0A1B2IV37</accession>
<feature type="compositionally biased region" description="Low complexity" evidence="3">
    <location>
        <begin position="53"/>
        <end position="184"/>
    </location>
</feature>
<sequence>MLKRSEYRKLMHDENTIIVRPKLYKAGKRWLVAGVTTLSIGLAGVAGASVAKADTTTADADTTAVTTSDSSSTTSTTASDSAVLTSNSESTAGSTTESSASDTPEAATSTTTTATSDTKTASETTTAPDTTAKTAATTSTAATSTEKQASETSTTDTTAPAASAKTATDSTTAATDVKAAVTPAETETTQSQPDTEAPASSTTDNPDEVTVTNLGATDAATLADAKTQAAATYAASGVAQMITAVDAAVDVPYTLAEGITADDLVAKMTADSTTTVPTGEAGIITYHYVDALTGETITGVPNPFQAAVNGKKPTLDGTNTEAYAYGNLSSDVNVANNAVNLQGYVLISDISTLAATKNKAGAQSVTLYYVPLSDVIVQMVDEDTGDVIFQQTLPGSSMNASDGTHPANGYDTSALASVVVPGYTLVSTPTDATGTFDQTQLSATDSNPILVQYLYKNTATSDDEDYTSAPSAPTSGVATTYPGATGQTYNLYNNGLQAALDAKTATGYTLVTSQGDPSGVMSSNGEYIRFYFLPNADVTVNYTAINPDGSTTSLDTQTVSNAGATATQTHSLGTYTTTAESFTGYTLKEVVGNATGTYGPFGQQVTYYYTKNDPTVTTDIVSKTVNFVDQDGNTIAPSVTQNLGITKSVDAVTGDITYTPDPGTLDAVTMPTITGYHVVQSADLSGARKSETVAFGDPDLTYTVVYEKDAPAMETDVVAKQVTFVDQNGNTLSPEVTVAVGFTKTTDAATGEVTITPESRTLAGVTLPTIPGYHVVVSTDSDQATSSQTVHYGDSNLELTVVYEKDAVTPPDNGNGNGNSGTDTGNNSNPGTDTGNGTGTDTGTTPGDTTSTGTDGNTGTTTTNPGDVTTGQQPAVVPNGGNSTGGNSGTTTATTGNTATGNGQSGTPENGVGLTTTANSVGSATTQAGTANDSRMGRYHKLPQTSETQENAGVFGLLALATTMAGWLGFEKRKHD</sequence>
<dbReference type="Proteomes" id="UP000093267">
    <property type="component" value="Chromosome"/>
</dbReference>
<dbReference type="EMBL" id="CP014924">
    <property type="protein sequence ID" value="ANZ65891.1"/>
    <property type="molecule type" value="Genomic_DNA"/>
</dbReference>
<dbReference type="InterPro" id="IPR010916">
    <property type="entry name" value="TonB_box_CS"/>
</dbReference>
<evidence type="ECO:0000313" key="7">
    <source>
        <dbReference type="EMBL" id="ANZ65891.1"/>
    </source>
</evidence>
<dbReference type="Pfam" id="PF06458">
    <property type="entry name" value="MucBP"/>
    <property type="match status" value="2"/>
</dbReference>
<organism evidence="7 8">
    <name type="scientific">Secundilactobacillus paracollinoides</name>
    <dbReference type="NCBI Taxonomy" id="240427"/>
    <lineage>
        <taxon>Bacteria</taxon>
        <taxon>Bacillati</taxon>
        <taxon>Bacillota</taxon>
        <taxon>Bacilli</taxon>
        <taxon>Lactobacillales</taxon>
        <taxon>Lactobacillaceae</taxon>
        <taxon>Secundilactobacillus</taxon>
    </lineage>
</organism>
<dbReference type="OrthoDB" id="2307220at2"/>
<feature type="domain" description="MucBP" evidence="5">
    <location>
        <begin position="375"/>
        <end position="440"/>
    </location>
</feature>
<feature type="compositionally biased region" description="Polar residues" evidence="3">
    <location>
        <begin position="913"/>
        <end position="933"/>
    </location>
</feature>
<dbReference type="InterPro" id="IPR041495">
    <property type="entry name" value="Mub_B2"/>
</dbReference>
<name>A0A1B2IV37_9LACO</name>
<dbReference type="InterPro" id="IPR022263">
    <property type="entry name" value="KxYKxGKxW"/>
</dbReference>
<dbReference type="Gene3D" id="3.10.20.320">
    <property type="entry name" value="Putative peptidoglycan bound protein (lpxtg motif)"/>
    <property type="match status" value="2"/>
</dbReference>
<feature type="domain" description="Mub B2-like" evidence="6">
    <location>
        <begin position="615"/>
        <end position="709"/>
    </location>
</feature>
<dbReference type="Pfam" id="PF17966">
    <property type="entry name" value="Muc_B2"/>
    <property type="match status" value="2"/>
</dbReference>
<feature type="region of interest" description="Disordered" evidence="3">
    <location>
        <begin position="807"/>
        <end position="937"/>
    </location>
</feature>
<evidence type="ECO:0008006" key="9">
    <source>
        <dbReference type="Google" id="ProtNLM"/>
    </source>
</evidence>